<feature type="compositionally biased region" description="Acidic residues" evidence="1">
    <location>
        <begin position="439"/>
        <end position="450"/>
    </location>
</feature>
<dbReference type="HOGENOM" id="CLU_033738_0_0_1"/>
<protein>
    <recommendedName>
        <fullName evidence="5">DUF4203 domain-containing protein</fullName>
    </recommendedName>
</protein>
<keyword evidence="2" id="KW-0472">Membrane</keyword>
<comment type="caution">
    <text evidence="3">The sequence shown here is derived from an EMBL/GenBank/DDBJ whole genome shotgun (WGS) entry which is preliminary data.</text>
</comment>
<feature type="transmembrane region" description="Helical" evidence="2">
    <location>
        <begin position="181"/>
        <end position="203"/>
    </location>
</feature>
<evidence type="ECO:0008006" key="5">
    <source>
        <dbReference type="Google" id="ProtNLM"/>
    </source>
</evidence>
<reference evidence="3 4" key="1">
    <citation type="journal article" date="2014" name="BMC Genomics">
        <title>Genome and secretome analysis of the hemibiotrophic fungal pathogen, Moniliophthora roreri, which causes frosty pod rot disease of cacao: mechanisms of the biotrophic and necrotrophic phases.</title>
        <authorList>
            <person name="Meinhardt L.W."/>
            <person name="Costa G.G.L."/>
            <person name="Thomazella D.P.T."/>
            <person name="Teixeira P.J.P.L."/>
            <person name="Carazzolle M.F."/>
            <person name="Schuster S.C."/>
            <person name="Carlson J.E."/>
            <person name="Guiltinan M.J."/>
            <person name="Mieczkowski P."/>
            <person name="Farmer A."/>
            <person name="Ramaraj T."/>
            <person name="Crozier J."/>
            <person name="Davis R.E."/>
            <person name="Shao J."/>
            <person name="Melnick R.L."/>
            <person name="Pereira G.A.G."/>
            <person name="Bailey B.A."/>
        </authorList>
    </citation>
    <scope>NUCLEOTIDE SEQUENCE [LARGE SCALE GENOMIC DNA]</scope>
    <source>
        <strain evidence="3 4">MCA 2997</strain>
    </source>
</reference>
<dbReference type="EMBL" id="AWSO01001595">
    <property type="protein sequence ID" value="ESK83270.1"/>
    <property type="molecule type" value="Genomic_DNA"/>
</dbReference>
<feature type="region of interest" description="Disordered" evidence="1">
    <location>
        <begin position="318"/>
        <end position="394"/>
    </location>
</feature>
<evidence type="ECO:0000256" key="1">
    <source>
        <dbReference type="SAM" id="MobiDB-lite"/>
    </source>
</evidence>
<evidence type="ECO:0000313" key="4">
    <source>
        <dbReference type="Proteomes" id="UP000017559"/>
    </source>
</evidence>
<feature type="compositionally biased region" description="Basic and acidic residues" evidence="1">
    <location>
        <begin position="325"/>
        <end position="339"/>
    </location>
</feature>
<dbReference type="KEGG" id="mrr:Moror_15056"/>
<dbReference type="Proteomes" id="UP000017559">
    <property type="component" value="Unassembled WGS sequence"/>
</dbReference>
<feature type="transmembrane region" description="Helical" evidence="2">
    <location>
        <begin position="16"/>
        <end position="38"/>
    </location>
</feature>
<feature type="region of interest" description="Disordered" evidence="1">
    <location>
        <begin position="431"/>
        <end position="508"/>
    </location>
</feature>
<feature type="transmembrane region" description="Helical" evidence="2">
    <location>
        <begin position="99"/>
        <end position="117"/>
    </location>
</feature>
<name>V2WST7_MONRO</name>
<feature type="transmembrane region" description="Helical" evidence="2">
    <location>
        <begin position="152"/>
        <end position="169"/>
    </location>
</feature>
<gene>
    <name evidence="3" type="ORF">Moror_15056</name>
</gene>
<proteinExistence type="predicted"/>
<feature type="compositionally biased region" description="Low complexity" evidence="1">
    <location>
        <begin position="384"/>
        <end position="393"/>
    </location>
</feature>
<dbReference type="STRING" id="1381753.V2WST7"/>
<feature type="region of interest" description="Disordered" evidence="1">
    <location>
        <begin position="529"/>
        <end position="577"/>
    </location>
</feature>
<feature type="transmembrane region" description="Helical" evidence="2">
    <location>
        <begin position="58"/>
        <end position="87"/>
    </location>
</feature>
<dbReference type="OrthoDB" id="3364886at2759"/>
<keyword evidence="4" id="KW-1185">Reference proteome</keyword>
<feature type="transmembrane region" description="Helical" evidence="2">
    <location>
        <begin position="124"/>
        <end position="146"/>
    </location>
</feature>
<accession>V2WST7</accession>
<keyword evidence="2" id="KW-0812">Transmembrane</keyword>
<feature type="compositionally biased region" description="Basic and acidic residues" evidence="1">
    <location>
        <begin position="369"/>
        <end position="380"/>
    </location>
</feature>
<dbReference type="AlphaFoldDB" id="V2WST7"/>
<organism evidence="3 4">
    <name type="scientific">Moniliophthora roreri (strain MCA 2997)</name>
    <name type="common">Cocoa frosty pod rot fungus</name>
    <name type="synonym">Crinipellis roreri</name>
    <dbReference type="NCBI Taxonomy" id="1381753"/>
    <lineage>
        <taxon>Eukaryota</taxon>
        <taxon>Fungi</taxon>
        <taxon>Dikarya</taxon>
        <taxon>Basidiomycota</taxon>
        <taxon>Agaricomycotina</taxon>
        <taxon>Agaricomycetes</taxon>
        <taxon>Agaricomycetidae</taxon>
        <taxon>Agaricales</taxon>
        <taxon>Marasmiineae</taxon>
        <taxon>Marasmiaceae</taxon>
        <taxon>Moniliophthora</taxon>
    </lineage>
</organism>
<evidence type="ECO:0000313" key="3">
    <source>
        <dbReference type="EMBL" id="ESK83270.1"/>
    </source>
</evidence>
<sequence length="593" mass="64914">MPTNLLTLLPTPSYTLAYALPLLFLSLLITFAGSFLTLDRTRQFRPSATAEFTKKNKLNFYLEGGVGGLILGYSFGLHLATFLTLVISNLTPSPAPSKAAFVPIWLLSCLPTTFLGARYRHFALFSAAVVGGIGFTLFLAIILHPALLTRQIFAAIIIPILLLFVLLPIPKTQRGALRFSAASAGTFGLTLAIALLCRIPSWANMYERLWISDGEGWQTAQERGLSAGYALFLIFGVVCDWLLNRMFGECPDEKWDSYLSQYTSNLPDRAGHFEPFKSVWQRLRSSNATSAGGANEFNAIPDDEVDLEYGKPDPFLHYSPAKLSKQQEGKRNQLPRYDELSIPSTRGQLKKGRSSASKRFQSKSGAGRRNREAVKFRSAEEGISSDSDSDSGSNELLKRPWLRQSFSNASTNTLVGAVDYDKEIKALRKKKMRGMGEGEVPDYSDYESDVGEGGGKGGRRPSLAQSASSSTGRRDSDTTKVGSGSLPGSALDKETSQPQQMPIPVPATPSLIRALDRVALAQREAYGTSIPSGLPRLAEESHPPSPSPFSSPSRTPAPQNPEPTSPDQEELDGRADKWDAFWKEVRGKSNEMR</sequence>
<keyword evidence="2" id="KW-1133">Transmembrane helix</keyword>
<feature type="compositionally biased region" description="Polar residues" evidence="1">
    <location>
        <begin position="354"/>
        <end position="364"/>
    </location>
</feature>
<evidence type="ECO:0000256" key="2">
    <source>
        <dbReference type="SAM" id="Phobius"/>
    </source>
</evidence>